<evidence type="ECO:0000313" key="14">
    <source>
        <dbReference type="Proteomes" id="UP000235965"/>
    </source>
</evidence>
<dbReference type="GO" id="GO:0016491">
    <property type="term" value="F:oxidoreductase activity"/>
    <property type="evidence" value="ECO:0007669"/>
    <property type="project" value="InterPro"/>
</dbReference>
<keyword evidence="7" id="KW-0249">Electron transport</keyword>
<dbReference type="Gene3D" id="1.20.120.1770">
    <property type="match status" value="1"/>
</dbReference>
<keyword evidence="9" id="KW-0408">Iron</keyword>
<comment type="subcellular location">
    <subcellularLocation>
        <location evidence="2">Membrane</location>
        <topology evidence="2">Multi-pass membrane protein</topology>
    </subcellularLocation>
</comment>
<evidence type="ECO:0000256" key="4">
    <source>
        <dbReference type="ARBA" id="ARBA00022617"/>
    </source>
</evidence>
<dbReference type="GO" id="GO:0016020">
    <property type="term" value="C:membrane"/>
    <property type="evidence" value="ECO:0007669"/>
    <property type="project" value="UniProtKB-SubCell"/>
</dbReference>
<keyword evidence="14" id="KW-1185">Reference proteome</keyword>
<comment type="cofactor">
    <cofactor evidence="1">
        <name>heme b</name>
        <dbReference type="ChEBI" id="CHEBI:60344"/>
    </cofactor>
</comment>
<feature type="transmembrane region" description="Helical" evidence="11">
    <location>
        <begin position="337"/>
        <end position="357"/>
    </location>
</feature>
<evidence type="ECO:0000313" key="13">
    <source>
        <dbReference type="EMBL" id="PNF32386.1"/>
    </source>
</evidence>
<dbReference type="InterPro" id="IPR006593">
    <property type="entry name" value="Cyt_b561/ferric_Rdtase_TM"/>
</dbReference>
<keyword evidence="6" id="KW-0479">Metal-binding</keyword>
<evidence type="ECO:0000256" key="2">
    <source>
        <dbReference type="ARBA" id="ARBA00004141"/>
    </source>
</evidence>
<dbReference type="Pfam" id="PF03188">
    <property type="entry name" value="Cytochrom_B561"/>
    <property type="match status" value="1"/>
</dbReference>
<gene>
    <name evidence="13" type="primary">F55H2.5</name>
    <name evidence="13" type="ORF">B7P43_G10084</name>
</gene>
<name>A0A2J7QUX7_9NEOP</name>
<dbReference type="OrthoDB" id="907479at2759"/>
<dbReference type="PROSITE" id="PS50939">
    <property type="entry name" value="CYTOCHROME_B561"/>
    <property type="match status" value="1"/>
</dbReference>
<accession>A0A2J7QUX7</accession>
<evidence type="ECO:0000256" key="5">
    <source>
        <dbReference type="ARBA" id="ARBA00022692"/>
    </source>
</evidence>
<proteinExistence type="predicted"/>
<evidence type="ECO:0000256" key="11">
    <source>
        <dbReference type="SAM" id="Phobius"/>
    </source>
</evidence>
<evidence type="ECO:0000259" key="12">
    <source>
        <dbReference type="PROSITE" id="PS50939"/>
    </source>
</evidence>
<evidence type="ECO:0000256" key="8">
    <source>
        <dbReference type="ARBA" id="ARBA00022989"/>
    </source>
</evidence>
<dbReference type="SMART" id="SM00665">
    <property type="entry name" value="B561"/>
    <property type="match status" value="1"/>
</dbReference>
<dbReference type="EMBL" id="NEVH01010480">
    <property type="protein sequence ID" value="PNF32386.1"/>
    <property type="molecule type" value="Genomic_DNA"/>
</dbReference>
<dbReference type="InterPro" id="IPR043205">
    <property type="entry name" value="CYB561/CYBRD1-like"/>
</dbReference>
<feature type="transmembrane region" description="Helical" evidence="11">
    <location>
        <begin position="223"/>
        <end position="242"/>
    </location>
</feature>
<evidence type="ECO:0000256" key="3">
    <source>
        <dbReference type="ARBA" id="ARBA00022448"/>
    </source>
</evidence>
<dbReference type="CDD" id="cd08764">
    <property type="entry name" value="Cyt_b561_CG1275_like"/>
    <property type="match status" value="1"/>
</dbReference>
<feature type="transmembrane region" description="Helical" evidence="11">
    <location>
        <begin position="262"/>
        <end position="283"/>
    </location>
</feature>
<dbReference type="PANTHER" id="PTHR10106">
    <property type="entry name" value="CYTOCHROME B561-RELATED"/>
    <property type="match status" value="1"/>
</dbReference>
<keyword evidence="8 11" id="KW-1133">Transmembrane helix</keyword>
<evidence type="ECO:0000256" key="9">
    <source>
        <dbReference type="ARBA" id="ARBA00023004"/>
    </source>
</evidence>
<evidence type="ECO:0000256" key="1">
    <source>
        <dbReference type="ARBA" id="ARBA00001970"/>
    </source>
</evidence>
<keyword evidence="4" id="KW-0349">Heme</keyword>
<keyword evidence="3" id="KW-0813">Transport</keyword>
<evidence type="ECO:0000256" key="6">
    <source>
        <dbReference type="ARBA" id="ARBA00022723"/>
    </source>
</evidence>
<keyword evidence="5 11" id="KW-0812">Transmembrane</keyword>
<feature type="domain" description="Cytochrome b561" evidence="12">
    <location>
        <begin position="153"/>
        <end position="358"/>
    </location>
</feature>
<dbReference type="InParanoid" id="A0A2J7QUX7"/>
<feature type="transmembrane region" description="Helical" evidence="11">
    <location>
        <begin position="147"/>
        <end position="171"/>
    </location>
</feature>
<keyword evidence="10 11" id="KW-0472">Membrane</keyword>
<feature type="transmembrane region" description="Helical" evidence="11">
    <location>
        <begin position="295"/>
        <end position="317"/>
    </location>
</feature>
<feature type="transmembrane region" description="Helical" evidence="11">
    <location>
        <begin position="191"/>
        <end position="211"/>
    </location>
</feature>
<reference evidence="13 14" key="1">
    <citation type="submission" date="2017-12" db="EMBL/GenBank/DDBJ databases">
        <title>Hemimetabolous genomes reveal molecular basis of termite eusociality.</title>
        <authorList>
            <person name="Harrison M.C."/>
            <person name="Jongepier E."/>
            <person name="Robertson H.M."/>
            <person name="Arning N."/>
            <person name="Bitard-Feildel T."/>
            <person name="Chao H."/>
            <person name="Childers C.P."/>
            <person name="Dinh H."/>
            <person name="Doddapaneni H."/>
            <person name="Dugan S."/>
            <person name="Gowin J."/>
            <person name="Greiner C."/>
            <person name="Han Y."/>
            <person name="Hu H."/>
            <person name="Hughes D.S.T."/>
            <person name="Huylmans A.-K."/>
            <person name="Kemena C."/>
            <person name="Kremer L.P.M."/>
            <person name="Lee S.L."/>
            <person name="Lopez-Ezquerra A."/>
            <person name="Mallet L."/>
            <person name="Monroy-Kuhn J.M."/>
            <person name="Moser A."/>
            <person name="Murali S.C."/>
            <person name="Muzny D.M."/>
            <person name="Otani S."/>
            <person name="Piulachs M.-D."/>
            <person name="Poelchau M."/>
            <person name="Qu J."/>
            <person name="Schaub F."/>
            <person name="Wada-Katsumata A."/>
            <person name="Worley K.C."/>
            <person name="Xie Q."/>
            <person name="Ylla G."/>
            <person name="Poulsen M."/>
            <person name="Gibbs R.A."/>
            <person name="Schal C."/>
            <person name="Richards S."/>
            <person name="Belles X."/>
            <person name="Korb J."/>
            <person name="Bornberg-Bauer E."/>
        </authorList>
    </citation>
    <scope>NUCLEOTIDE SEQUENCE [LARGE SCALE GENOMIC DNA]</scope>
    <source>
        <tissue evidence="13">Whole body</tissue>
    </source>
</reference>
<dbReference type="Proteomes" id="UP000235965">
    <property type="component" value="Unassembled WGS sequence"/>
</dbReference>
<dbReference type="FunCoup" id="A0A2J7QUX7">
    <property type="interactions" value="27"/>
</dbReference>
<dbReference type="GO" id="GO:0046872">
    <property type="term" value="F:metal ion binding"/>
    <property type="evidence" value="ECO:0007669"/>
    <property type="project" value="UniProtKB-KW"/>
</dbReference>
<comment type="caution">
    <text evidence="13">The sequence shown here is derived from an EMBL/GenBank/DDBJ whole genome shotgun (WGS) entry which is preliminary data.</text>
</comment>
<dbReference type="AlphaFoldDB" id="A0A2J7QUX7"/>
<evidence type="ECO:0000256" key="10">
    <source>
        <dbReference type="ARBA" id="ARBA00023136"/>
    </source>
</evidence>
<dbReference type="FunFam" id="1.20.120.1770:FF:000001">
    <property type="entry name" value="Cytochrome b reductase 1"/>
    <property type="match status" value="1"/>
</dbReference>
<organism evidence="13 14">
    <name type="scientific">Cryptotermes secundus</name>
    <dbReference type="NCBI Taxonomy" id="105785"/>
    <lineage>
        <taxon>Eukaryota</taxon>
        <taxon>Metazoa</taxon>
        <taxon>Ecdysozoa</taxon>
        <taxon>Arthropoda</taxon>
        <taxon>Hexapoda</taxon>
        <taxon>Insecta</taxon>
        <taxon>Pterygota</taxon>
        <taxon>Neoptera</taxon>
        <taxon>Polyneoptera</taxon>
        <taxon>Dictyoptera</taxon>
        <taxon>Blattodea</taxon>
        <taxon>Blattoidea</taxon>
        <taxon>Termitoidae</taxon>
        <taxon>Kalotermitidae</taxon>
        <taxon>Cryptotermitinae</taxon>
        <taxon>Cryptotermes</taxon>
    </lineage>
</organism>
<dbReference type="PANTHER" id="PTHR10106:SF0">
    <property type="entry name" value="LD36721P"/>
    <property type="match status" value="1"/>
</dbReference>
<protein>
    <submittedName>
        <fullName evidence="13">Putative cytochrome b561</fullName>
    </submittedName>
</protein>
<evidence type="ECO:0000256" key="7">
    <source>
        <dbReference type="ARBA" id="ARBA00022982"/>
    </source>
</evidence>
<sequence>MENPICLGRRGFIKYFTEGAEEAFKTPGDSQRLDRESDWEQRKRVEALRRADHPPKESYRMCKIKKNRSERRSSWRILRGNCLLKEVIEGKIEGRIEVTRRRGRRRKKMLDDLGDRRGYFHLKEKAQDRIKWRNCDMDAPQQNLEGFITTFGVAQAVGALTVILVTVWAGHYRGGFAWRSNVDLEFNWHPVLMTFGMIFLYANSIMIYRAFRNNRKRRLKVAHMLIHVIAFILVVIGLVAVFDSHNLKEPPIPNLYTLHSWIGLSAVILFACQWASGFVTFFFPGLQSPLRATYMPVHVFFGLAGFIAAVIAALLGLTEKVLWTLNTNYAKLPAEGILINFIGVLLVAFAGLVMYLVTEPRFKRQPLPEDEMLLTSGRE</sequence>